<dbReference type="AlphaFoldDB" id="A0A7V5U0T8"/>
<dbReference type="EMBL" id="DROP01000024">
    <property type="protein sequence ID" value="HHI88375.1"/>
    <property type="molecule type" value="Genomic_DNA"/>
</dbReference>
<dbReference type="InterPro" id="IPR035994">
    <property type="entry name" value="Nucleoside_phosphorylase_sf"/>
</dbReference>
<dbReference type="InterPro" id="IPR000845">
    <property type="entry name" value="Nucleoside_phosphorylase_d"/>
</dbReference>
<organism evidence="4">
    <name type="scientific">Hellea balneolensis</name>
    <dbReference type="NCBI Taxonomy" id="287478"/>
    <lineage>
        <taxon>Bacteria</taxon>
        <taxon>Pseudomonadati</taxon>
        <taxon>Pseudomonadota</taxon>
        <taxon>Alphaproteobacteria</taxon>
        <taxon>Maricaulales</taxon>
        <taxon>Robiginitomaculaceae</taxon>
        <taxon>Hellea</taxon>
    </lineage>
</organism>
<comment type="caution">
    <text evidence="4">The sequence shown here is derived from an EMBL/GenBank/DDBJ whole genome shotgun (WGS) entry which is preliminary data.</text>
</comment>
<dbReference type="GO" id="GO:0017061">
    <property type="term" value="F:S-methyl-5-thioadenosine phosphorylase activity"/>
    <property type="evidence" value="ECO:0007669"/>
    <property type="project" value="UniProtKB-EC"/>
</dbReference>
<dbReference type="Proteomes" id="UP000885806">
    <property type="component" value="Unassembled WGS sequence"/>
</dbReference>
<proteinExistence type="predicted"/>
<dbReference type="Pfam" id="PF01048">
    <property type="entry name" value="PNP_UDP_1"/>
    <property type="match status" value="1"/>
</dbReference>
<evidence type="ECO:0000256" key="1">
    <source>
        <dbReference type="ARBA" id="ARBA00022676"/>
    </source>
</evidence>
<gene>
    <name evidence="4" type="ORF">ENK01_00345</name>
</gene>
<keyword evidence="2 4" id="KW-0808">Transferase</keyword>
<dbReference type="InterPro" id="IPR010044">
    <property type="entry name" value="MTAP"/>
</dbReference>
<name>A0A7V5U0T8_9PROT</name>
<dbReference type="EC" id="2.4.2.28" evidence="4"/>
<accession>A0A7V5U0T8</accession>
<dbReference type="Gene3D" id="3.40.50.1580">
    <property type="entry name" value="Nucleoside phosphorylase domain"/>
    <property type="match status" value="1"/>
</dbReference>
<evidence type="ECO:0000256" key="2">
    <source>
        <dbReference type="ARBA" id="ARBA00022679"/>
    </source>
</evidence>
<dbReference type="GO" id="GO:0005829">
    <property type="term" value="C:cytosol"/>
    <property type="evidence" value="ECO:0007669"/>
    <property type="project" value="TreeGrafter"/>
</dbReference>
<dbReference type="GO" id="GO:0009116">
    <property type="term" value="P:nucleoside metabolic process"/>
    <property type="evidence" value="ECO:0007669"/>
    <property type="project" value="InterPro"/>
</dbReference>
<evidence type="ECO:0000313" key="4">
    <source>
        <dbReference type="EMBL" id="HHI88375.1"/>
    </source>
</evidence>
<feature type="domain" description="Nucleoside phosphorylase" evidence="3">
    <location>
        <begin position="6"/>
        <end position="112"/>
    </location>
</feature>
<reference evidence="4" key="1">
    <citation type="journal article" date="2020" name="mSystems">
        <title>Genome- and Community-Level Interaction Insights into Carbon Utilization and Element Cycling Functions of Hydrothermarchaeota in Hydrothermal Sediment.</title>
        <authorList>
            <person name="Zhou Z."/>
            <person name="Liu Y."/>
            <person name="Xu W."/>
            <person name="Pan J."/>
            <person name="Luo Z.H."/>
            <person name="Li M."/>
        </authorList>
    </citation>
    <scope>NUCLEOTIDE SEQUENCE [LARGE SCALE GENOMIC DNA]</scope>
    <source>
        <strain evidence="4">HyVt-538</strain>
    </source>
</reference>
<sequence length="120" mass="13064">MSEIAAIIGGTGVYDLGRDLRAETVTTPYGKVTVERDDTLVFLNRHAPGHSVPPHKVNYRANIKALELLGVKRVCATFAVGAINPEFELGVPVILSDFLDMTSGREHTFYDEIKAGKGHV</sequence>
<feature type="non-terminal residue" evidence="4">
    <location>
        <position position="120"/>
    </location>
</feature>
<dbReference type="PANTHER" id="PTHR42679">
    <property type="entry name" value="S-METHYL-5'-THIOADENOSINE PHOSPHORYLASE"/>
    <property type="match status" value="1"/>
</dbReference>
<dbReference type="GO" id="GO:0019509">
    <property type="term" value="P:L-methionine salvage from methylthioadenosine"/>
    <property type="evidence" value="ECO:0007669"/>
    <property type="project" value="TreeGrafter"/>
</dbReference>
<dbReference type="SUPFAM" id="SSF53167">
    <property type="entry name" value="Purine and uridine phosphorylases"/>
    <property type="match status" value="1"/>
</dbReference>
<keyword evidence="1 4" id="KW-0328">Glycosyltransferase</keyword>
<evidence type="ECO:0000259" key="3">
    <source>
        <dbReference type="Pfam" id="PF01048"/>
    </source>
</evidence>
<dbReference type="PANTHER" id="PTHR42679:SF2">
    <property type="entry name" value="S-METHYL-5'-THIOADENOSINE PHOSPHORYLASE"/>
    <property type="match status" value="1"/>
</dbReference>
<protein>
    <submittedName>
        <fullName evidence="4">S-methyl-5'-thioadenosine phosphorylase</fullName>
        <ecNumber evidence="4">2.4.2.28</ecNumber>
    </submittedName>
</protein>